<evidence type="ECO:0000256" key="2">
    <source>
        <dbReference type="ARBA" id="ARBA00023315"/>
    </source>
</evidence>
<dbReference type="InterPro" id="IPR000182">
    <property type="entry name" value="GNAT_dom"/>
</dbReference>
<dbReference type="RefSeq" id="WP_281814945.1">
    <property type="nucleotide sequence ID" value="NZ_BRLB01000004.1"/>
</dbReference>
<dbReference type="Proteomes" id="UP001144256">
    <property type="component" value="Unassembled WGS sequence"/>
</dbReference>
<dbReference type="InterPro" id="IPR016181">
    <property type="entry name" value="Acyl_CoA_acyltransferase"/>
</dbReference>
<feature type="domain" description="N-acetyltransferase" evidence="3">
    <location>
        <begin position="1"/>
        <end position="152"/>
    </location>
</feature>
<reference evidence="4" key="1">
    <citation type="submission" date="2022-06" db="EMBL/GenBank/DDBJ databases">
        <title>Vallitalea longa sp. nov., an anaerobic bacterium isolated from marine sediment.</title>
        <authorList>
            <person name="Hirano S."/>
            <person name="Terahara T."/>
            <person name="Mori K."/>
            <person name="Hamada M."/>
            <person name="Matsumoto R."/>
            <person name="Kobayashi T."/>
        </authorList>
    </citation>
    <scope>NUCLEOTIDE SEQUENCE</scope>
    <source>
        <strain evidence="4">SH18-1</strain>
    </source>
</reference>
<evidence type="ECO:0000256" key="1">
    <source>
        <dbReference type="ARBA" id="ARBA00022679"/>
    </source>
</evidence>
<name>A0A9W5YCL5_9FIRM</name>
<dbReference type="EMBL" id="BRLB01000004">
    <property type="protein sequence ID" value="GKX29454.1"/>
    <property type="molecule type" value="Genomic_DNA"/>
</dbReference>
<evidence type="ECO:0000259" key="3">
    <source>
        <dbReference type="PROSITE" id="PS51186"/>
    </source>
</evidence>
<organism evidence="4 5">
    <name type="scientific">Vallitalea longa</name>
    <dbReference type="NCBI Taxonomy" id="2936439"/>
    <lineage>
        <taxon>Bacteria</taxon>
        <taxon>Bacillati</taxon>
        <taxon>Bacillota</taxon>
        <taxon>Clostridia</taxon>
        <taxon>Lachnospirales</taxon>
        <taxon>Vallitaleaceae</taxon>
        <taxon>Vallitalea</taxon>
    </lineage>
</organism>
<dbReference type="CDD" id="cd04301">
    <property type="entry name" value="NAT_SF"/>
    <property type="match status" value="1"/>
</dbReference>
<dbReference type="Pfam" id="PF13420">
    <property type="entry name" value="Acetyltransf_4"/>
    <property type="match status" value="1"/>
</dbReference>
<dbReference type="PROSITE" id="PS51186">
    <property type="entry name" value="GNAT"/>
    <property type="match status" value="1"/>
</dbReference>
<gene>
    <name evidence="4" type="primary">pat</name>
    <name evidence="4" type="ORF">SH1V18_19340</name>
</gene>
<keyword evidence="5" id="KW-1185">Reference proteome</keyword>
<proteinExistence type="predicted"/>
<keyword evidence="2" id="KW-0012">Acyltransferase</keyword>
<sequence length="161" mass="18998">MIREVKLSDAQSICDIYNYYITNTVITFEEEIVTTQQMIDKIKQISDKYCFIVYEHKNKVIGYAYASKWRERSAYRFCVESSIYVNKNCDHKGIGTILYIELINRLKKLNYRVIMGVISLPNEPSIKLHEKLGFNKAGHFNKVGLKLGKWIDVEYWQLKIQ</sequence>
<dbReference type="Gene3D" id="3.40.630.30">
    <property type="match status" value="1"/>
</dbReference>
<evidence type="ECO:0000313" key="5">
    <source>
        <dbReference type="Proteomes" id="UP001144256"/>
    </source>
</evidence>
<accession>A0A9W5YCL5</accession>
<dbReference type="SUPFAM" id="SSF55729">
    <property type="entry name" value="Acyl-CoA N-acyltransferases (Nat)"/>
    <property type="match status" value="1"/>
</dbReference>
<dbReference type="GO" id="GO:0016747">
    <property type="term" value="F:acyltransferase activity, transferring groups other than amino-acyl groups"/>
    <property type="evidence" value="ECO:0007669"/>
    <property type="project" value="InterPro"/>
</dbReference>
<keyword evidence="1" id="KW-0808">Transferase</keyword>
<protein>
    <submittedName>
        <fullName evidence="4">N-acetyltransferase</fullName>
    </submittedName>
</protein>
<dbReference type="PANTHER" id="PTHR43072">
    <property type="entry name" value="N-ACETYLTRANSFERASE"/>
    <property type="match status" value="1"/>
</dbReference>
<evidence type="ECO:0000313" key="4">
    <source>
        <dbReference type="EMBL" id="GKX29454.1"/>
    </source>
</evidence>
<dbReference type="AlphaFoldDB" id="A0A9W5YCL5"/>
<comment type="caution">
    <text evidence="4">The sequence shown here is derived from an EMBL/GenBank/DDBJ whole genome shotgun (WGS) entry which is preliminary data.</text>
</comment>
<dbReference type="PANTHER" id="PTHR43072:SF23">
    <property type="entry name" value="UPF0039 PROTEIN C11D3.02C"/>
    <property type="match status" value="1"/>
</dbReference>